<keyword evidence="8 14" id="KW-0812">Transmembrane</keyword>
<comment type="similarity">
    <text evidence="5">Belongs to the STT3 family.</text>
</comment>
<keyword evidence="9" id="KW-0479">Metal-binding</keyword>
<evidence type="ECO:0000259" key="17">
    <source>
        <dbReference type="Pfam" id="PF21436"/>
    </source>
</evidence>
<feature type="transmembrane region" description="Helical" evidence="14">
    <location>
        <begin position="192"/>
        <end position="214"/>
    </location>
</feature>
<keyword evidence="6 18" id="KW-0328">Glycosyltransferase</keyword>
<dbReference type="GO" id="GO:0046872">
    <property type="term" value="F:metal ion binding"/>
    <property type="evidence" value="ECO:0007669"/>
    <property type="project" value="UniProtKB-KW"/>
</dbReference>
<gene>
    <name evidence="18" type="primary">pglB</name>
    <name evidence="18" type="ORF">CMUC_0721</name>
</gene>
<keyword evidence="11 14" id="KW-1133">Transmembrane helix</keyword>
<comment type="cofactor">
    <cofactor evidence="1">
        <name>Mn(2+)</name>
        <dbReference type="ChEBI" id="CHEBI:29035"/>
    </cofactor>
</comment>
<feature type="domain" description="Oligosaccharyl transferase STT3 N-terminal" evidence="15">
    <location>
        <begin position="19"/>
        <end position="402"/>
    </location>
</feature>
<feature type="transmembrane region" description="Helical" evidence="14">
    <location>
        <begin position="263"/>
        <end position="281"/>
    </location>
</feature>
<evidence type="ECO:0000259" key="16">
    <source>
        <dbReference type="Pfam" id="PF18527"/>
    </source>
</evidence>
<keyword evidence="12 14" id="KW-0472">Membrane</keyword>
<evidence type="ECO:0000313" key="19">
    <source>
        <dbReference type="Proteomes" id="UP000503264"/>
    </source>
</evidence>
<name>A0A6G5QFR7_9BACT</name>
<evidence type="ECO:0000256" key="11">
    <source>
        <dbReference type="ARBA" id="ARBA00022989"/>
    </source>
</evidence>
<evidence type="ECO:0000256" key="5">
    <source>
        <dbReference type="ARBA" id="ARBA00010810"/>
    </source>
</evidence>
<keyword evidence="7 18" id="KW-0808">Transferase</keyword>
<keyword evidence="13" id="KW-0464">Manganese</keyword>
<dbReference type="EC" id="2.4.99.19" evidence="18"/>
<dbReference type="InterPro" id="IPR003674">
    <property type="entry name" value="Oligo_trans_STT3"/>
</dbReference>
<evidence type="ECO:0000256" key="1">
    <source>
        <dbReference type="ARBA" id="ARBA00001936"/>
    </source>
</evidence>
<dbReference type="RefSeq" id="WP_418656681.1">
    <property type="nucleotide sequence ID" value="NZ_CP012542.1"/>
</dbReference>
<dbReference type="Pfam" id="PF21436">
    <property type="entry name" value="STT3-PglB_core"/>
    <property type="match status" value="1"/>
</dbReference>
<evidence type="ECO:0000256" key="14">
    <source>
        <dbReference type="SAM" id="Phobius"/>
    </source>
</evidence>
<dbReference type="Pfam" id="PF18527">
    <property type="entry name" value="STT3_PglB_C"/>
    <property type="match status" value="1"/>
</dbReference>
<organism evidence="18 19">
    <name type="scientific">Campylobacter mucosalis CCUG 21559</name>
    <dbReference type="NCBI Taxonomy" id="1032067"/>
    <lineage>
        <taxon>Bacteria</taxon>
        <taxon>Pseudomonadati</taxon>
        <taxon>Campylobacterota</taxon>
        <taxon>Epsilonproteobacteria</taxon>
        <taxon>Campylobacterales</taxon>
        <taxon>Campylobacteraceae</taxon>
        <taxon>Campylobacter</taxon>
    </lineage>
</organism>
<feature type="transmembrane region" description="Helical" evidence="14">
    <location>
        <begin position="328"/>
        <end position="347"/>
    </location>
</feature>
<dbReference type="Pfam" id="PF02516">
    <property type="entry name" value="STT3"/>
    <property type="match status" value="1"/>
</dbReference>
<evidence type="ECO:0000256" key="6">
    <source>
        <dbReference type="ARBA" id="ARBA00022676"/>
    </source>
</evidence>
<feature type="domain" description="STT3 subunit PglB C-terminal" evidence="16">
    <location>
        <begin position="584"/>
        <end position="662"/>
    </location>
</feature>
<evidence type="ECO:0000313" key="18">
    <source>
        <dbReference type="EMBL" id="QCD44518.1"/>
    </source>
</evidence>
<evidence type="ECO:0000256" key="12">
    <source>
        <dbReference type="ARBA" id="ARBA00023136"/>
    </source>
</evidence>
<evidence type="ECO:0000256" key="10">
    <source>
        <dbReference type="ARBA" id="ARBA00022842"/>
    </source>
</evidence>
<feature type="transmembrane region" description="Helical" evidence="14">
    <location>
        <begin position="226"/>
        <end position="251"/>
    </location>
</feature>
<evidence type="ECO:0000256" key="13">
    <source>
        <dbReference type="ARBA" id="ARBA00023211"/>
    </source>
</evidence>
<comment type="subcellular location">
    <subcellularLocation>
        <location evidence="3">Endomembrane system</location>
        <topology evidence="3">Multi-pass membrane protein</topology>
    </subcellularLocation>
</comment>
<dbReference type="Proteomes" id="UP000503264">
    <property type="component" value="Chromosome"/>
</dbReference>
<feature type="transmembrane region" description="Helical" evidence="14">
    <location>
        <begin position="399"/>
        <end position="417"/>
    </location>
</feature>
<dbReference type="EMBL" id="CP012542">
    <property type="protein sequence ID" value="QCD44518.1"/>
    <property type="molecule type" value="Genomic_DNA"/>
</dbReference>
<feature type="transmembrane region" description="Helical" evidence="14">
    <location>
        <begin position="14"/>
        <end position="34"/>
    </location>
</feature>
<comment type="cofactor">
    <cofactor evidence="2">
        <name>Mg(2+)</name>
        <dbReference type="ChEBI" id="CHEBI:18420"/>
    </cofactor>
</comment>
<feature type="transmembrane region" description="Helical" evidence="14">
    <location>
        <begin position="155"/>
        <end position="172"/>
    </location>
</feature>
<evidence type="ECO:0000259" key="15">
    <source>
        <dbReference type="Pfam" id="PF02516"/>
    </source>
</evidence>
<comment type="pathway">
    <text evidence="4">Protein modification; protein glycosylation.</text>
</comment>
<sequence>MYQNLKNFWLSKHLFLFMIIAFAFSVLVRFYWVFWASGYPMFFENGALMISTNDGYAFAEGARDMLAGFHQENDLSYYGSSLSTLTFYIVKFLGIKLEVAMLYMSVFFSSLVVVPILLIANEYKSPKIGFISALIASVANSYYNRTMAGYYDTDMLIIVLPMFVIWGLIRLAQNRRPIDLVIAPVFVLFYNWWYLSGFSLIATTIGLFLLYTLVFERKNLLFYAQIALLIIAISNLNFYIKISAIFGFYLACLKYKNLWQNRFIFAFLALSLAVFALRGGLNPIIFQLKFYIFRDVSELSGLSFKFFNVNQTIQESSMVDFELFCERISGSVVVFLSSIVGLFLFLFKHRSFGLSLGMVVLGFLALKGGLRFTIYAVPVMALGFGFLVVWALGFIKSKILANIAYILVAILAIYPIASHIISYKISPVFLKGEVEILNRLKSIAGREDYVLAWWDYGYPIRYYADVKTLIDGGKHLGRDNFAVSFALGADEVSSANMARLEVEYTERNFKERFGTNLAKIMSDKNATDVNDFLGTLASKNISLPPKTREIYYYLPDRMMSIFPTILQFSRLDLKSGKKLADPLFFATNYTQKSDEGVLLASNVILLNDLKSVRIGSDPLPLDGYIVTKYDQNGKLNVRVSEYNKNSGIYVIYMADYDRYLLLDEKMLNSTFIQLFVLENYDDSLFEPIILDHSAKIYRLKI</sequence>
<dbReference type="InterPro" id="IPR048307">
    <property type="entry name" value="STT3_N"/>
</dbReference>
<dbReference type="GO" id="GO:0012505">
    <property type="term" value="C:endomembrane system"/>
    <property type="evidence" value="ECO:0007669"/>
    <property type="project" value="UniProtKB-SubCell"/>
</dbReference>
<accession>A0A6G5QFR7</accession>
<feature type="transmembrane region" description="Helical" evidence="14">
    <location>
        <begin position="100"/>
        <end position="120"/>
    </location>
</feature>
<keyword evidence="10" id="KW-0460">Magnesium</keyword>
<proteinExistence type="inferred from homology"/>
<dbReference type="AlphaFoldDB" id="A0A6G5QFR7"/>
<feature type="transmembrane region" description="Helical" evidence="14">
    <location>
        <begin position="372"/>
        <end position="392"/>
    </location>
</feature>
<evidence type="ECO:0000256" key="3">
    <source>
        <dbReference type="ARBA" id="ARBA00004127"/>
    </source>
</evidence>
<evidence type="ECO:0000256" key="8">
    <source>
        <dbReference type="ARBA" id="ARBA00022692"/>
    </source>
</evidence>
<evidence type="ECO:0000256" key="4">
    <source>
        <dbReference type="ARBA" id="ARBA00004922"/>
    </source>
</evidence>
<dbReference type="GO" id="GO:0004576">
    <property type="term" value="F:oligosaccharyl transferase activity"/>
    <property type="evidence" value="ECO:0007669"/>
    <property type="project" value="InterPro"/>
</dbReference>
<evidence type="ECO:0000256" key="2">
    <source>
        <dbReference type="ARBA" id="ARBA00001946"/>
    </source>
</evidence>
<evidence type="ECO:0000256" key="7">
    <source>
        <dbReference type="ARBA" id="ARBA00022679"/>
    </source>
</evidence>
<dbReference type="PANTHER" id="PTHR13872">
    <property type="entry name" value="DOLICHYL-DIPHOSPHOOLIGOSACCHARIDE--PROTEIN GLYCOSYLTRANSFERASE SUBUNIT"/>
    <property type="match status" value="1"/>
</dbReference>
<dbReference type="GO" id="GO:0016020">
    <property type="term" value="C:membrane"/>
    <property type="evidence" value="ECO:0007669"/>
    <property type="project" value="InterPro"/>
</dbReference>
<dbReference type="InterPro" id="IPR048999">
    <property type="entry name" value="STT3-PglB_core"/>
</dbReference>
<dbReference type="PANTHER" id="PTHR13872:SF1">
    <property type="entry name" value="DOLICHYL-DIPHOSPHOOLIGOSACCHARIDE--PROTEIN GLYCOSYLTRANSFERASE SUBUNIT STT3B"/>
    <property type="match status" value="1"/>
</dbReference>
<dbReference type="InterPro" id="IPR041563">
    <property type="entry name" value="STT3_PglB_C"/>
</dbReference>
<feature type="domain" description="STT3/PglB/AglB core" evidence="17">
    <location>
        <begin position="446"/>
        <end position="574"/>
    </location>
</feature>
<dbReference type="Gene3D" id="3.40.1380.40">
    <property type="match status" value="1"/>
</dbReference>
<keyword evidence="19" id="KW-1185">Reference proteome</keyword>
<evidence type="ECO:0000256" key="9">
    <source>
        <dbReference type="ARBA" id="ARBA00022723"/>
    </source>
</evidence>
<dbReference type="UniPathway" id="UPA00378"/>
<protein>
    <submittedName>
        <fullName evidence="18">Undecaprenyl-diphosphooligosaccharide--protein glycotransferase</fullName>
        <ecNumber evidence="18">2.4.99.19</ecNumber>
    </submittedName>
</protein>
<reference evidence="18 19" key="1">
    <citation type="submission" date="2016-07" db="EMBL/GenBank/DDBJ databases">
        <title>Comparative genomics of the Campylobacter concisus group.</title>
        <authorList>
            <person name="Miller W.G."/>
            <person name="Yee E."/>
            <person name="Chapman M.H."/>
            <person name="Huynh S."/>
            <person name="Bono J.L."/>
            <person name="On S.L.W."/>
            <person name="StLeger J."/>
            <person name="Foster G."/>
            <person name="Parker C.T."/>
        </authorList>
    </citation>
    <scope>NUCLEOTIDE SEQUENCE [LARGE SCALE GENOMIC DNA]</scope>
    <source>
        <strain evidence="18 19">CCUG 21559</strain>
    </source>
</reference>